<evidence type="ECO:0000259" key="1">
    <source>
        <dbReference type="Pfam" id="PF05685"/>
    </source>
</evidence>
<gene>
    <name evidence="2" type="ORF">IQ241_15950</name>
</gene>
<organism evidence="2 3">
    <name type="scientific">Vasconcelosia minhoensis LEGE 07310</name>
    <dbReference type="NCBI Taxonomy" id="915328"/>
    <lineage>
        <taxon>Bacteria</taxon>
        <taxon>Bacillati</taxon>
        <taxon>Cyanobacteriota</taxon>
        <taxon>Cyanophyceae</taxon>
        <taxon>Nodosilineales</taxon>
        <taxon>Cymatolegaceae</taxon>
        <taxon>Vasconcelosia</taxon>
        <taxon>Vasconcelosia minhoensis</taxon>
    </lineage>
</organism>
<dbReference type="Gene3D" id="3.90.1570.10">
    <property type="entry name" value="tt1808, chain A"/>
    <property type="match status" value="1"/>
</dbReference>
<dbReference type="EMBL" id="JADEXG010000040">
    <property type="protein sequence ID" value="MBE9078771.1"/>
    <property type="molecule type" value="Genomic_DNA"/>
</dbReference>
<dbReference type="SUPFAM" id="SSF52980">
    <property type="entry name" value="Restriction endonuclease-like"/>
    <property type="match status" value="1"/>
</dbReference>
<sequence length="216" mass="24945">MVSAAPLVSQPIPQPVGERRVVFHSLDWQRYQALRATLSPDRNARLTYSQGTLEITMPLEIHEFSARLIEKFIWILVAELGMKLKTMGSTTLDREALDRSAEPDNAYYIQNQPLVAGRDVDLDQDPPPDLVVEVDITHTDVDKLRLYAAIGVPEFWRYNGEVWRIYRLQDAVYQEVEISPTFADIPKSRLYEFLAAAREDEMAAEQDLRLWVRSRR</sequence>
<keyword evidence="2" id="KW-0540">Nuclease</keyword>
<dbReference type="InterPro" id="IPR011335">
    <property type="entry name" value="Restrct_endonuc-II-like"/>
</dbReference>
<dbReference type="Proteomes" id="UP000636505">
    <property type="component" value="Unassembled WGS sequence"/>
</dbReference>
<dbReference type="AlphaFoldDB" id="A0A8J7DMH5"/>
<accession>A0A8J7DMH5</accession>
<dbReference type="InterPro" id="IPR012296">
    <property type="entry name" value="Nuclease_put_TT1808"/>
</dbReference>
<feature type="domain" description="Putative restriction endonuclease" evidence="1">
    <location>
        <begin position="28"/>
        <end position="181"/>
    </location>
</feature>
<proteinExistence type="predicted"/>
<dbReference type="InterPro" id="IPR008538">
    <property type="entry name" value="Uma2"/>
</dbReference>
<protein>
    <submittedName>
        <fullName evidence="2">Uma2 family endonuclease</fullName>
    </submittedName>
</protein>
<keyword evidence="2" id="KW-0378">Hydrolase</keyword>
<dbReference type="GO" id="GO:0004519">
    <property type="term" value="F:endonuclease activity"/>
    <property type="evidence" value="ECO:0007669"/>
    <property type="project" value="UniProtKB-KW"/>
</dbReference>
<evidence type="ECO:0000313" key="3">
    <source>
        <dbReference type="Proteomes" id="UP000636505"/>
    </source>
</evidence>
<evidence type="ECO:0000313" key="2">
    <source>
        <dbReference type="EMBL" id="MBE9078771.1"/>
    </source>
</evidence>
<comment type="caution">
    <text evidence="2">The sequence shown here is derived from an EMBL/GenBank/DDBJ whole genome shotgun (WGS) entry which is preliminary data.</text>
</comment>
<dbReference type="PANTHER" id="PTHR47152:SF1">
    <property type="entry name" value="SLL1186 PROTEIN"/>
    <property type="match status" value="1"/>
</dbReference>
<keyword evidence="3" id="KW-1185">Reference proteome</keyword>
<dbReference type="CDD" id="cd06260">
    <property type="entry name" value="DUF820-like"/>
    <property type="match status" value="1"/>
</dbReference>
<dbReference type="RefSeq" id="WP_193908957.1">
    <property type="nucleotide sequence ID" value="NZ_JADEXG010000040.1"/>
</dbReference>
<keyword evidence="2" id="KW-0255">Endonuclease</keyword>
<reference evidence="2" key="1">
    <citation type="submission" date="2020-10" db="EMBL/GenBank/DDBJ databases">
        <authorList>
            <person name="Castelo-Branco R."/>
            <person name="Eusebio N."/>
            <person name="Adriana R."/>
            <person name="Vieira A."/>
            <person name="Brugerolle De Fraissinette N."/>
            <person name="Rezende De Castro R."/>
            <person name="Schneider M.P."/>
            <person name="Vasconcelos V."/>
            <person name="Leao P.N."/>
        </authorList>
    </citation>
    <scope>NUCLEOTIDE SEQUENCE</scope>
    <source>
        <strain evidence="2">LEGE 07310</strain>
    </source>
</reference>
<dbReference type="PANTHER" id="PTHR47152">
    <property type="entry name" value="SLR2084 PROTEIN-RELATED"/>
    <property type="match status" value="1"/>
</dbReference>
<name>A0A8J7DMH5_9CYAN</name>
<dbReference type="Pfam" id="PF05685">
    <property type="entry name" value="Uma2"/>
    <property type="match status" value="1"/>
</dbReference>